<sequence>MTVTPRILLALSTTIAAALPGHVSANDNGGITANTYDHLPTDTYIVSTTNDYIHYYDKQGQLLLSTQYSLPDASDYLRDLAVTPTGIAVYYGTFDASLAMVYPTHVQHFSYDGLSTVNNGTFGGLAVLGRYAYLTDMETYPKRSKGIVRFDLTDDSTQAFHTDTNYIDITVGADGLLYALQNVYGDLDILEPVSLKKIKHLDLGHTSSSRAVTANAVGEIFMASWDGNLYQYDQDGVLFHQTLINSAGLTDIDIHPSSELIVTDRDNVIHILDESGDPLNRISQGNEWIAFSAYAEPLRNFPPILKHNTPPQSLDIGQTITLDLSGSYDPEGNVLAPHIDTAEGFSITSTDDPLVWTLTAQQAGQHQITITLDDGTQQTRNMFSVNVISTSCDVDPNASNYPEWQPNTTYTRETVSYDGLVWKAKWWNQNQAPSFSGPWQLISEIALPWDTDRQYKKGNTVTYQGQTYQANWWNQHARPHGHPAWTHIGPASDC</sequence>
<feature type="chain" id="PRO_5005252342" description="Chitin-binding type-3 domain-containing protein" evidence="2">
    <location>
        <begin position="26"/>
        <end position="494"/>
    </location>
</feature>
<organism evidence="4 5">
    <name type="scientific">Photobacterium aphoticum</name>
    <dbReference type="NCBI Taxonomy" id="754436"/>
    <lineage>
        <taxon>Bacteria</taxon>
        <taxon>Pseudomonadati</taxon>
        <taxon>Pseudomonadota</taxon>
        <taxon>Gammaproteobacteria</taxon>
        <taxon>Vibrionales</taxon>
        <taxon>Vibrionaceae</taxon>
        <taxon>Photobacterium</taxon>
    </lineage>
</organism>
<dbReference type="GO" id="GO:0005975">
    <property type="term" value="P:carbohydrate metabolic process"/>
    <property type="evidence" value="ECO:0007669"/>
    <property type="project" value="InterPro"/>
</dbReference>
<keyword evidence="5" id="KW-1185">Reference proteome</keyword>
<evidence type="ECO:0000259" key="3">
    <source>
        <dbReference type="SMART" id="SM00495"/>
    </source>
</evidence>
<dbReference type="InterPro" id="IPR003610">
    <property type="entry name" value="CBM5/12"/>
</dbReference>
<feature type="signal peptide" evidence="2">
    <location>
        <begin position="1"/>
        <end position="25"/>
    </location>
</feature>
<dbReference type="InterPro" id="IPR013783">
    <property type="entry name" value="Ig-like_fold"/>
</dbReference>
<dbReference type="RefSeq" id="WP_047873287.1">
    <property type="nucleotide sequence ID" value="NZ_BMYC01000001.1"/>
</dbReference>
<dbReference type="Gene3D" id="2.60.40.10">
    <property type="entry name" value="Immunoglobulins"/>
    <property type="match status" value="1"/>
</dbReference>
<dbReference type="Proteomes" id="UP000036426">
    <property type="component" value="Unassembled WGS sequence"/>
</dbReference>
<name>A0A0J1GQ03_9GAMM</name>
<accession>A0A0J1GQ03</accession>
<protein>
    <recommendedName>
        <fullName evidence="3">Chitin-binding type-3 domain-containing protein</fullName>
    </recommendedName>
</protein>
<feature type="domain" description="Chitin-binding type-3" evidence="3">
    <location>
        <begin position="401"/>
        <end position="442"/>
    </location>
</feature>
<dbReference type="Gene3D" id="2.10.10.20">
    <property type="entry name" value="Carbohydrate-binding module superfamily 5/12"/>
    <property type="match status" value="2"/>
</dbReference>
<dbReference type="OrthoDB" id="3675244at2"/>
<evidence type="ECO:0000313" key="5">
    <source>
        <dbReference type="Proteomes" id="UP000036426"/>
    </source>
</evidence>
<proteinExistence type="predicted"/>
<evidence type="ECO:0000313" key="4">
    <source>
        <dbReference type="EMBL" id="KLV01833.1"/>
    </source>
</evidence>
<dbReference type="SUPFAM" id="SSF51055">
    <property type="entry name" value="Carbohydrate binding domain"/>
    <property type="match status" value="2"/>
</dbReference>
<keyword evidence="1" id="KW-0378">Hydrolase</keyword>
<keyword evidence="2" id="KW-0732">Signal</keyword>
<evidence type="ECO:0000256" key="2">
    <source>
        <dbReference type="SAM" id="SignalP"/>
    </source>
</evidence>
<dbReference type="GO" id="GO:0004553">
    <property type="term" value="F:hydrolase activity, hydrolyzing O-glycosyl compounds"/>
    <property type="evidence" value="ECO:0007669"/>
    <property type="project" value="InterPro"/>
</dbReference>
<gene>
    <name evidence="4" type="ORF">ABT58_05295</name>
</gene>
<dbReference type="CDD" id="cd12215">
    <property type="entry name" value="ChiC_BD"/>
    <property type="match status" value="2"/>
</dbReference>
<reference evidence="4 5" key="1">
    <citation type="submission" date="2015-05" db="EMBL/GenBank/DDBJ databases">
        <title>Photobacterium galathea sp. nov.</title>
        <authorList>
            <person name="Machado H."/>
            <person name="Gram L."/>
        </authorList>
    </citation>
    <scope>NUCLEOTIDE SEQUENCE [LARGE SCALE GENOMIC DNA]</scope>
    <source>
        <strain evidence="4 5">DSM 25995</strain>
    </source>
</reference>
<evidence type="ECO:0000256" key="1">
    <source>
        <dbReference type="ARBA" id="ARBA00022801"/>
    </source>
</evidence>
<dbReference type="SMART" id="SM00495">
    <property type="entry name" value="ChtBD3"/>
    <property type="match status" value="2"/>
</dbReference>
<dbReference type="GO" id="GO:0005576">
    <property type="term" value="C:extracellular region"/>
    <property type="evidence" value="ECO:0007669"/>
    <property type="project" value="InterPro"/>
</dbReference>
<dbReference type="SUPFAM" id="SSF101898">
    <property type="entry name" value="NHL repeat"/>
    <property type="match status" value="1"/>
</dbReference>
<comment type="caution">
    <text evidence="4">The sequence shown here is derived from an EMBL/GenBank/DDBJ whole genome shotgun (WGS) entry which is preliminary data.</text>
</comment>
<dbReference type="AlphaFoldDB" id="A0A0J1GQ03"/>
<dbReference type="PATRIC" id="fig|754436.4.peg.1124"/>
<dbReference type="Pfam" id="PF02839">
    <property type="entry name" value="CBM_5_12"/>
    <property type="match status" value="1"/>
</dbReference>
<dbReference type="InterPro" id="IPR036573">
    <property type="entry name" value="CBM_sf_5/12"/>
</dbReference>
<feature type="domain" description="Chitin-binding type-3" evidence="3">
    <location>
        <begin position="446"/>
        <end position="488"/>
    </location>
</feature>
<dbReference type="EMBL" id="LDOV01000010">
    <property type="protein sequence ID" value="KLV01833.1"/>
    <property type="molecule type" value="Genomic_DNA"/>
</dbReference>
<dbReference type="GO" id="GO:0030246">
    <property type="term" value="F:carbohydrate binding"/>
    <property type="evidence" value="ECO:0007669"/>
    <property type="project" value="InterPro"/>
</dbReference>